<accession>A0A4Q1BP50</accession>
<organism evidence="2 3">
    <name type="scientific">Tremella mesenterica</name>
    <name type="common">Jelly fungus</name>
    <dbReference type="NCBI Taxonomy" id="5217"/>
    <lineage>
        <taxon>Eukaryota</taxon>
        <taxon>Fungi</taxon>
        <taxon>Dikarya</taxon>
        <taxon>Basidiomycota</taxon>
        <taxon>Agaricomycotina</taxon>
        <taxon>Tremellomycetes</taxon>
        <taxon>Tremellales</taxon>
        <taxon>Tremellaceae</taxon>
        <taxon>Tremella</taxon>
    </lineage>
</organism>
<comment type="caution">
    <text evidence="2">The sequence shown here is derived from an EMBL/GenBank/DDBJ whole genome shotgun (WGS) entry which is preliminary data.</text>
</comment>
<dbReference type="OrthoDB" id="2537650at2759"/>
<dbReference type="InParanoid" id="A0A4Q1BP50"/>
<evidence type="ECO:0000256" key="1">
    <source>
        <dbReference type="SAM" id="MobiDB-lite"/>
    </source>
</evidence>
<feature type="compositionally biased region" description="Basic and acidic residues" evidence="1">
    <location>
        <begin position="70"/>
        <end position="99"/>
    </location>
</feature>
<dbReference type="EMBL" id="SDIL01000030">
    <property type="protein sequence ID" value="RXK39532.1"/>
    <property type="molecule type" value="Genomic_DNA"/>
</dbReference>
<feature type="compositionally biased region" description="Polar residues" evidence="1">
    <location>
        <begin position="281"/>
        <end position="296"/>
    </location>
</feature>
<evidence type="ECO:0000313" key="2">
    <source>
        <dbReference type="EMBL" id="RXK39532.1"/>
    </source>
</evidence>
<evidence type="ECO:0000313" key="3">
    <source>
        <dbReference type="Proteomes" id="UP000289152"/>
    </source>
</evidence>
<name>A0A4Q1BP50_TREME</name>
<feature type="region of interest" description="Disordered" evidence="1">
    <location>
        <begin position="211"/>
        <end position="308"/>
    </location>
</feature>
<feature type="compositionally biased region" description="Polar residues" evidence="1">
    <location>
        <begin position="249"/>
        <end position="258"/>
    </location>
</feature>
<feature type="compositionally biased region" description="Polar residues" evidence="1">
    <location>
        <begin position="57"/>
        <end position="69"/>
    </location>
</feature>
<reference evidence="2 3" key="1">
    <citation type="submission" date="2016-06" db="EMBL/GenBank/DDBJ databases">
        <title>Evolution of pathogenesis and genome organization in the Tremellales.</title>
        <authorList>
            <person name="Cuomo C."/>
            <person name="Litvintseva A."/>
            <person name="Heitman J."/>
            <person name="Chen Y."/>
            <person name="Sun S."/>
            <person name="Springer D."/>
            <person name="Dromer F."/>
            <person name="Young S."/>
            <person name="Zeng Q."/>
            <person name="Chapman S."/>
            <person name="Gujja S."/>
            <person name="Saif S."/>
            <person name="Birren B."/>
        </authorList>
    </citation>
    <scope>NUCLEOTIDE SEQUENCE [LARGE SCALE GENOMIC DNA]</scope>
    <source>
        <strain evidence="2 3">ATCC 28783</strain>
    </source>
</reference>
<keyword evidence="3" id="KW-1185">Reference proteome</keyword>
<dbReference type="Proteomes" id="UP000289152">
    <property type="component" value="Unassembled WGS sequence"/>
</dbReference>
<proteinExistence type="predicted"/>
<protein>
    <submittedName>
        <fullName evidence="2">Uncharacterized protein</fullName>
    </submittedName>
</protein>
<sequence length="308" mass="34799">MSNPTYIDPTLSPPETKHDHILSKYFRPFPNRTNSEPILPPETKTKGLLPSPLGPNDENSTQLKSTMNGRDTERISHHDYLNENIKMKNHEAEGKGGDKDDVDDKEGEEEKSIFKIFKASLSPDGDNMLRLLKNHLEDALKVQEEIGRMHLALEDLRPVELQVQDGLRAWTLEDENKGKGEDVLGDREKGVDEIMDRLGTLSDKLRSYHQLGTPRLSFPPPTQNDRSKPRITTHKPNFTPPIPTPSPKLSRSLTTHNLPPTAARGRDSPPITTSDDHSSQRGDSQYVLSHGQSRFQSPLEMTDRSRPW</sequence>
<gene>
    <name evidence="2" type="ORF">M231_03201</name>
</gene>
<dbReference type="VEuPathDB" id="FungiDB:TREMEDRAFT_62345"/>
<dbReference type="AlphaFoldDB" id="A0A4Q1BP50"/>
<feature type="region of interest" description="Disordered" evidence="1">
    <location>
        <begin position="26"/>
        <end position="107"/>
    </location>
</feature>